<dbReference type="GeneID" id="93263385"/>
<gene>
    <name evidence="1" type="ORF">NCTC10529_01656</name>
</gene>
<dbReference type="EMBL" id="LS483426">
    <property type="protein sequence ID" value="SQH25456.1"/>
    <property type="molecule type" value="Genomic_DNA"/>
</dbReference>
<dbReference type="AlphaFoldDB" id="A0AAX2J4U0"/>
<proteinExistence type="predicted"/>
<reference evidence="1 2" key="1">
    <citation type="submission" date="2018-06" db="EMBL/GenBank/DDBJ databases">
        <authorList>
            <consortium name="Pathogen Informatics"/>
            <person name="Doyle S."/>
        </authorList>
    </citation>
    <scope>NUCLEOTIDE SEQUENCE [LARGE SCALE GENOMIC DNA]</scope>
    <source>
        <strain evidence="1 2">NCTC10529</strain>
    </source>
</reference>
<organism evidence="1 2">
    <name type="scientific">Kingella kingae</name>
    <dbReference type="NCBI Taxonomy" id="504"/>
    <lineage>
        <taxon>Bacteria</taxon>
        <taxon>Pseudomonadati</taxon>
        <taxon>Pseudomonadota</taxon>
        <taxon>Betaproteobacteria</taxon>
        <taxon>Neisseriales</taxon>
        <taxon>Neisseriaceae</taxon>
        <taxon>Kingella</taxon>
    </lineage>
</organism>
<name>A0AAX2J4U0_KINKI</name>
<sequence length="51" mass="6214">MNNYDDWFTQCQQPIEHDPMYWEAYNNSNEDNLPFITDYKPSGEPMYDTPF</sequence>
<dbReference type="Proteomes" id="UP000248598">
    <property type="component" value="Chromosome 1"/>
</dbReference>
<protein>
    <submittedName>
        <fullName evidence="1">Uncharacterized protein</fullName>
    </submittedName>
</protein>
<accession>A0AAX2J4U0</accession>
<dbReference type="RefSeq" id="WP_003786541.1">
    <property type="nucleotide sequence ID" value="NZ_CP091518.1"/>
</dbReference>
<evidence type="ECO:0000313" key="1">
    <source>
        <dbReference type="EMBL" id="SQH25456.1"/>
    </source>
</evidence>
<evidence type="ECO:0000313" key="2">
    <source>
        <dbReference type="Proteomes" id="UP000248598"/>
    </source>
</evidence>